<evidence type="ECO:0000313" key="2">
    <source>
        <dbReference type="EMBL" id="MBB3809323.1"/>
    </source>
</evidence>
<accession>A0A7W5Z3F6</accession>
<evidence type="ECO:0000313" key="3">
    <source>
        <dbReference type="Proteomes" id="UP000537592"/>
    </source>
</evidence>
<keyword evidence="1" id="KW-0812">Transmembrane</keyword>
<dbReference type="Pfam" id="PF10947">
    <property type="entry name" value="DUF2628"/>
    <property type="match status" value="1"/>
</dbReference>
<keyword evidence="1" id="KW-1133">Transmembrane helix</keyword>
<organism evidence="2 3">
    <name type="scientific">Pseudochelatococcus contaminans</name>
    <dbReference type="NCBI Taxonomy" id="1538103"/>
    <lineage>
        <taxon>Bacteria</taxon>
        <taxon>Pseudomonadati</taxon>
        <taxon>Pseudomonadota</taxon>
        <taxon>Alphaproteobacteria</taxon>
        <taxon>Hyphomicrobiales</taxon>
        <taxon>Chelatococcaceae</taxon>
        <taxon>Pseudochelatococcus</taxon>
    </lineage>
</organism>
<gene>
    <name evidence="2" type="ORF">FHS81_001405</name>
</gene>
<comment type="caution">
    <text evidence="2">The sequence shown here is derived from an EMBL/GenBank/DDBJ whole genome shotgun (WGS) entry which is preliminary data.</text>
</comment>
<keyword evidence="1" id="KW-0472">Membrane</keyword>
<dbReference type="Proteomes" id="UP000537592">
    <property type="component" value="Unassembled WGS sequence"/>
</dbReference>
<keyword evidence="3" id="KW-1185">Reference proteome</keyword>
<reference evidence="2 3" key="1">
    <citation type="submission" date="2020-08" db="EMBL/GenBank/DDBJ databases">
        <title>Genomic Encyclopedia of Type Strains, Phase IV (KMG-IV): sequencing the most valuable type-strain genomes for metagenomic binning, comparative biology and taxonomic classification.</title>
        <authorList>
            <person name="Goeker M."/>
        </authorList>
    </citation>
    <scope>NUCLEOTIDE SEQUENCE [LARGE SCALE GENOMIC DNA]</scope>
    <source>
        <strain evidence="2 3">DSM 28760</strain>
    </source>
</reference>
<evidence type="ECO:0000256" key="1">
    <source>
        <dbReference type="SAM" id="Phobius"/>
    </source>
</evidence>
<feature type="transmembrane region" description="Helical" evidence="1">
    <location>
        <begin position="47"/>
        <end position="68"/>
    </location>
</feature>
<dbReference type="AlphaFoldDB" id="A0A7W5Z3F6"/>
<proteinExistence type="predicted"/>
<evidence type="ECO:0008006" key="4">
    <source>
        <dbReference type="Google" id="ProtNLM"/>
    </source>
</evidence>
<feature type="transmembrane region" description="Helical" evidence="1">
    <location>
        <begin position="74"/>
        <end position="93"/>
    </location>
</feature>
<protein>
    <recommendedName>
        <fullName evidence="4">DUF2628 domain-containing protein</fullName>
    </recommendedName>
</protein>
<dbReference type="RefSeq" id="WP_183751365.1">
    <property type="nucleotide sequence ID" value="NZ_JACICC010000003.1"/>
</dbReference>
<sequence length="182" mass="19458">MAVYTFHLPRDAVRGDASALEQAVLVRDGFSWGALIFQVLWCLWNRLWLVALGFVLVSTAISVGLGRAGVSETAIGIAGVLLAILLGLEGGNLRRQALERRGFALRGVVVAPDRFEAERRAFSVWLSPEAGSAAVDLVAPASGDLSGHEGLREHGLPARDRAARAHNQSEVIGLFPAAEEPR</sequence>
<dbReference type="EMBL" id="JACICC010000003">
    <property type="protein sequence ID" value="MBB3809323.1"/>
    <property type="molecule type" value="Genomic_DNA"/>
</dbReference>
<dbReference type="InterPro" id="IPR024399">
    <property type="entry name" value="DUF2628"/>
</dbReference>
<name>A0A7W5Z3F6_9HYPH</name>